<gene>
    <name evidence="2" type="ORF">LJD69_02990</name>
</gene>
<dbReference type="InterPro" id="IPR036388">
    <property type="entry name" value="WH-like_DNA-bd_sf"/>
</dbReference>
<dbReference type="Gene3D" id="3.40.50.10490">
    <property type="entry name" value="Glucose-6-phosphate isomerase like protein, domain 1"/>
    <property type="match status" value="1"/>
</dbReference>
<evidence type="ECO:0000259" key="1">
    <source>
        <dbReference type="PROSITE" id="PS51071"/>
    </source>
</evidence>
<proteinExistence type="predicted"/>
<accession>A0AAW4VQJ5</accession>
<comment type="caution">
    <text evidence="2">The sequence shown here is derived from an EMBL/GenBank/DDBJ whole genome shotgun (WGS) entry which is preliminary data.</text>
</comment>
<dbReference type="PANTHER" id="PTHR30514">
    <property type="entry name" value="GLUCOKINASE"/>
    <property type="match status" value="1"/>
</dbReference>
<dbReference type="InterPro" id="IPR047640">
    <property type="entry name" value="RpiR-like"/>
</dbReference>
<evidence type="ECO:0000313" key="2">
    <source>
        <dbReference type="EMBL" id="MCB8609563.1"/>
    </source>
</evidence>
<organism evidence="2 3">
    <name type="scientific">Faecalibacillus faecis</name>
    <dbReference type="NCBI Taxonomy" id="1982628"/>
    <lineage>
        <taxon>Bacteria</taxon>
        <taxon>Bacillati</taxon>
        <taxon>Bacillota</taxon>
        <taxon>Erysipelotrichia</taxon>
        <taxon>Erysipelotrichales</taxon>
        <taxon>Coprobacillaceae</taxon>
        <taxon>Faecalibacillus</taxon>
    </lineage>
</organism>
<dbReference type="InterPro" id="IPR000281">
    <property type="entry name" value="HTH_RpiR"/>
</dbReference>
<dbReference type="GO" id="GO:0003700">
    <property type="term" value="F:DNA-binding transcription factor activity"/>
    <property type="evidence" value="ECO:0007669"/>
    <property type="project" value="InterPro"/>
</dbReference>
<sequence length="262" mass="31237">MDAFQTMVKYYNTCENKDTNYQIIEYILKHIDTINNMAITQIAEETYVSKPTITRFIRKFGYKDYDDFKKSIYNTYYKNFNSSFRLTDNQMYVLEKEPKKFLDEYADSICDAINDFKNHFDYTKIDFLIDEMMSKECGIFAYNQPLNCAMKIQNDFFMKNKIIYVGESYSKQLEIAKSLTKNDLAIIMSNYGNYFSEYKEIKDILIQNNVPIILITLNYHSPQLLNFKDIIYLSSQPFTGVGSYPMKLFTEYLVRRLRVKYK</sequence>
<feature type="domain" description="HTH rpiR-type" evidence="1">
    <location>
        <begin position="3"/>
        <end position="79"/>
    </location>
</feature>
<reference evidence="2" key="1">
    <citation type="submission" date="2021-10" db="EMBL/GenBank/DDBJ databases">
        <title>Collection of gut derived symbiotic bacterial strains cultured from healthy donors.</title>
        <authorList>
            <person name="Lin H."/>
            <person name="Littmann E."/>
            <person name="Kohout C."/>
            <person name="Pamer E.G."/>
        </authorList>
    </citation>
    <scope>NUCLEOTIDE SEQUENCE</scope>
    <source>
        <strain evidence="2">DFI.4.48</strain>
    </source>
</reference>
<dbReference type="InterPro" id="IPR046348">
    <property type="entry name" value="SIS_dom_sf"/>
</dbReference>
<dbReference type="PANTHER" id="PTHR30514:SF1">
    <property type="entry name" value="HTH-TYPE TRANSCRIPTIONAL REGULATOR HEXR-RELATED"/>
    <property type="match status" value="1"/>
</dbReference>
<dbReference type="SUPFAM" id="SSF53697">
    <property type="entry name" value="SIS domain"/>
    <property type="match status" value="1"/>
</dbReference>
<name>A0AAW4VQJ5_9FIRM</name>
<dbReference type="AlphaFoldDB" id="A0AAW4VQJ5"/>
<dbReference type="GO" id="GO:0003677">
    <property type="term" value="F:DNA binding"/>
    <property type="evidence" value="ECO:0007669"/>
    <property type="project" value="InterPro"/>
</dbReference>
<dbReference type="RefSeq" id="WP_227279260.1">
    <property type="nucleotide sequence ID" value="NZ_JAJDKR010000008.1"/>
</dbReference>
<dbReference type="SUPFAM" id="SSF46689">
    <property type="entry name" value="Homeodomain-like"/>
    <property type="match status" value="1"/>
</dbReference>
<dbReference type="EMBL" id="JAJDKZ010000006">
    <property type="protein sequence ID" value="MCB8609563.1"/>
    <property type="molecule type" value="Genomic_DNA"/>
</dbReference>
<dbReference type="PROSITE" id="PS51071">
    <property type="entry name" value="HTH_RPIR"/>
    <property type="match status" value="1"/>
</dbReference>
<evidence type="ECO:0000313" key="3">
    <source>
        <dbReference type="Proteomes" id="UP001198439"/>
    </source>
</evidence>
<protein>
    <submittedName>
        <fullName evidence="2">MurR/RpiR family transcriptional regulator</fullName>
    </submittedName>
</protein>
<dbReference type="GO" id="GO:1901135">
    <property type="term" value="P:carbohydrate derivative metabolic process"/>
    <property type="evidence" value="ECO:0007669"/>
    <property type="project" value="InterPro"/>
</dbReference>
<dbReference type="Gene3D" id="1.10.10.10">
    <property type="entry name" value="Winged helix-like DNA-binding domain superfamily/Winged helix DNA-binding domain"/>
    <property type="match status" value="1"/>
</dbReference>
<dbReference type="Proteomes" id="UP001198439">
    <property type="component" value="Unassembled WGS sequence"/>
</dbReference>
<dbReference type="GO" id="GO:0097367">
    <property type="term" value="F:carbohydrate derivative binding"/>
    <property type="evidence" value="ECO:0007669"/>
    <property type="project" value="InterPro"/>
</dbReference>
<dbReference type="Pfam" id="PF01418">
    <property type="entry name" value="HTH_6"/>
    <property type="match status" value="1"/>
</dbReference>
<dbReference type="InterPro" id="IPR009057">
    <property type="entry name" value="Homeodomain-like_sf"/>
</dbReference>